<evidence type="ECO:0000313" key="8">
    <source>
        <dbReference type="EMBL" id="KAK5637562.1"/>
    </source>
</evidence>
<dbReference type="InterPro" id="IPR050364">
    <property type="entry name" value="Cytochrome_P450_fung"/>
</dbReference>
<dbReference type="InterPro" id="IPR002401">
    <property type="entry name" value="Cyt_P450_E_grp-I"/>
</dbReference>
<dbReference type="CDD" id="cd11065">
    <property type="entry name" value="CYP64-like"/>
    <property type="match status" value="1"/>
</dbReference>
<protein>
    <recommendedName>
        <fullName evidence="10">Cytochrome P450 monooxygenase</fullName>
    </recommendedName>
</protein>
<organism evidence="8 9">
    <name type="scientific">Xylaria bambusicola</name>
    <dbReference type="NCBI Taxonomy" id="326684"/>
    <lineage>
        <taxon>Eukaryota</taxon>
        <taxon>Fungi</taxon>
        <taxon>Dikarya</taxon>
        <taxon>Ascomycota</taxon>
        <taxon>Pezizomycotina</taxon>
        <taxon>Sordariomycetes</taxon>
        <taxon>Xylariomycetidae</taxon>
        <taxon>Xylariales</taxon>
        <taxon>Xylariaceae</taxon>
        <taxon>Xylaria</taxon>
    </lineage>
</organism>
<proteinExistence type="inferred from homology"/>
<dbReference type="Gene3D" id="1.10.630.10">
    <property type="entry name" value="Cytochrome P450"/>
    <property type="match status" value="1"/>
</dbReference>
<keyword evidence="4 6" id="KW-0408">Iron</keyword>
<dbReference type="GO" id="GO:0016705">
    <property type="term" value="F:oxidoreductase activity, acting on paired donors, with incorporation or reduction of molecular oxygen"/>
    <property type="evidence" value="ECO:0007669"/>
    <property type="project" value="InterPro"/>
</dbReference>
<dbReference type="InterPro" id="IPR001128">
    <property type="entry name" value="Cyt_P450"/>
</dbReference>
<feature type="binding site" description="axial binding residue" evidence="6">
    <location>
        <position position="345"/>
    </location>
    <ligand>
        <name>heme</name>
        <dbReference type="ChEBI" id="CHEBI:30413"/>
    </ligand>
    <ligandPart>
        <name>Fe</name>
        <dbReference type="ChEBI" id="CHEBI:18248"/>
    </ligandPart>
</feature>
<keyword evidence="3 7" id="KW-0560">Oxidoreductase</keyword>
<dbReference type="PROSITE" id="PS00086">
    <property type="entry name" value="CYTOCHROME_P450"/>
    <property type="match status" value="1"/>
</dbReference>
<keyword evidence="2 6" id="KW-0479">Metal-binding</keyword>
<dbReference type="GO" id="GO:0004497">
    <property type="term" value="F:monooxygenase activity"/>
    <property type="evidence" value="ECO:0007669"/>
    <property type="project" value="UniProtKB-KW"/>
</dbReference>
<gene>
    <name evidence="8" type="ORF">RRF57_013277</name>
</gene>
<sequence>MATLRTNLENGMPLLAILYSIDELTIFQVRKIMHDLLNIHAAEAFKPYQVLENHQMMFDILNDPNNYVQHVRRYANSLMTTTTFGYRVSTANDPHFTELFDVLDEFLLLGQTGLAALLDYLPALQMLPTWMLPVKQRAQSNHRKEKALYRYHWDKAKADILSSESPNPSFSVGLVKEQKNHGFSDDFAAYIAGTLLEAGTDTTATTLIWFLCAMLIFPGVQERAKAELERVVGADRMPRIEDEPNLQYIRGCVKESLRWMPITIMGAMPHALTEDSNYMGFRLPKGAALVNNVYAIHSDSVRFPRPHEFDPDRFKDDKQNFYDAAVNPDVSQRDQFCFGAGRRICPGIHVADRSLFLGISRLLWAFDFKRPLDDNGNEIVPDHTKITQGFLAAPLDFEFVITPRDSKRAEIIRSEWETAKRDSLDPETMQWINFPKGT</sequence>
<dbReference type="GO" id="GO:0005506">
    <property type="term" value="F:iron ion binding"/>
    <property type="evidence" value="ECO:0007669"/>
    <property type="project" value="InterPro"/>
</dbReference>
<evidence type="ECO:0000313" key="9">
    <source>
        <dbReference type="Proteomes" id="UP001305414"/>
    </source>
</evidence>
<keyword evidence="9" id="KW-1185">Reference proteome</keyword>
<dbReference type="Pfam" id="PF00067">
    <property type="entry name" value="p450"/>
    <property type="match status" value="1"/>
</dbReference>
<evidence type="ECO:0000256" key="7">
    <source>
        <dbReference type="RuleBase" id="RU000461"/>
    </source>
</evidence>
<dbReference type="InterPro" id="IPR036396">
    <property type="entry name" value="Cyt_P450_sf"/>
</dbReference>
<dbReference type="PRINTS" id="PR00385">
    <property type="entry name" value="P450"/>
</dbReference>
<name>A0AAN7ZBI6_9PEZI</name>
<dbReference type="PRINTS" id="PR00463">
    <property type="entry name" value="EP450I"/>
</dbReference>
<evidence type="ECO:0000256" key="2">
    <source>
        <dbReference type="ARBA" id="ARBA00022723"/>
    </source>
</evidence>
<evidence type="ECO:0000256" key="3">
    <source>
        <dbReference type="ARBA" id="ARBA00023002"/>
    </source>
</evidence>
<evidence type="ECO:0000256" key="1">
    <source>
        <dbReference type="ARBA" id="ARBA00010617"/>
    </source>
</evidence>
<comment type="cofactor">
    <cofactor evidence="6">
        <name>heme</name>
        <dbReference type="ChEBI" id="CHEBI:30413"/>
    </cofactor>
</comment>
<dbReference type="GO" id="GO:0020037">
    <property type="term" value="F:heme binding"/>
    <property type="evidence" value="ECO:0007669"/>
    <property type="project" value="InterPro"/>
</dbReference>
<comment type="similarity">
    <text evidence="1 7">Belongs to the cytochrome P450 family.</text>
</comment>
<evidence type="ECO:0000256" key="4">
    <source>
        <dbReference type="ARBA" id="ARBA00023004"/>
    </source>
</evidence>
<evidence type="ECO:0000256" key="6">
    <source>
        <dbReference type="PIRSR" id="PIRSR602401-1"/>
    </source>
</evidence>
<evidence type="ECO:0008006" key="10">
    <source>
        <dbReference type="Google" id="ProtNLM"/>
    </source>
</evidence>
<comment type="caution">
    <text evidence="8">The sequence shown here is derived from an EMBL/GenBank/DDBJ whole genome shotgun (WGS) entry which is preliminary data.</text>
</comment>
<dbReference type="PANTHER" id="PTHR46300:SF2">
    <property type="entry name" value="CYTOCHROME P450 MONOOXYGENASE ALNH-RELATED"/>
    <property type="match status" value="1"/>
</dbReference>
<keyword evidence="5 7" id="KW-0503">Monooxygenase</keyword>
<dbReference type="InterPro" id="IPR017972">
    <property type="entry name" value="Cyt_P450_CS"/>
</dbReference>
<keyword evidence="6 7" id="KW-0349">Heme</keyword>
<accession>A0AAN7ZBI6</accession>
<evidence type="ECO:0000256" key="5">
    <source>
        <dbReference type="ARBA" id="ARBA00023033"/>
    </source>
</evidence>
<dbReference type="EMBL" id="JAWHQM010000138">
    <property type="protein sequence ID" value="KAK5637562.1"/>
    <property type="molecule type" value="Genomic_DNA"/>
</dbReference>
<dbReference type="AlphaFoldDB" id="A0AAN7ZBI6"/>
<dbReference type="SUPFAM" id="SSF48264">
    <property type="entry name" value="Cytochrome P450"/>
    <property type="match status" value="1"/>
</dbReference>
<reference evidence="8 9" key="1">
    <citation type="submission" date="2023-10" db="EMBL/GenBank/DDBJ databases">
        <title>Draft genome sequence of Xylaria bambusicola isolate GMP-LS, the root and basal stem rot pathogen of sugarcane in Indonesia.</title>
        <authorList>
            <person name="Selvaraj P."/>
            <person name="Muralishankar V."/>
            <person name="Muruganantham S."/>
            <person name="Sp S."/>
            <person name="Haryani S."/>
            <person name="Lau K.J.X."/>
            <person name="Naqvi N.I."/>
        </authorList>
    </citation>
    <scope>NUCLEOTIDE SEQUENCE [LARGE SCALE GENOMIC DNA]</scope>
    <source>
        <strain evidence="8">GMP-LS</strain>
    </source>
</reference>
<dbReference type="PANTHER" id="PTHR46300">
    <property type="entry name" value="P450, PUTATIVE (EUROFUNG)-RELATED-RELATED"/>
    <property type="match status" value="1"/>
</dbReference>
<dbReference type="Proteomes" id="UP001305414">
    <property type="component" value="Unassembled WGS sequence"/>
</dbReference>